<feature type="region of interest" description="Disordered" evidence="1">
    <location>
        <begin position="573"/>
        <end position="651"/>
    </location>
</feature>
<sequence length="721" mass="81510">MGDNVAATPAREAEADPGYTPTEIPLPLTWAKTNPLSALHFERVDDLPEFPVSHEHGHAYVVKAGARSREELVQMIHSVQYAWSQQNGRKEQVYSTYLNCHARKWTWKCSGIYCCEFLDQKIRSYHHTSVDDSIWQEMERHQGPDKLLGNDLGKRNAYNYYRSKATLFKMNHACIDQLFDCKPVFKRLTPMGVDGVAAPYIGCSNDTGDLLSKHHRAAGLDSTTMDLELLEELFNKDLLPPDEVWCDGAGILSQEILPPIPKGSYDVAVQKKDRGLSTKQFLESPQLAEFCGQHNASSLAEIHPSFRNTKVIDNLIRKERLKSRQTEDDINGLVRLKETDGGFNEYIQEHYKDGGHTMVLCAYNDQLKVLSQMLSFHIDTSVKRVRSQNVNEILFTTFLPEQHQVITFLRVFSSSDSVDSYFVLFERAFALLARVSGTPVHFRHHHGFGFSDIVIEVTTLYSALGMYLSAIDPENRDVLWNLASACSKMSPDNLATLKQRKAAAGQPSSQSFSPGPGRGRSGAREKYSSLVELIQKYAKPDKDDIIEYKCFLQAILHRPNPNAAIEYYRRLEREEGSRKRPRLDSSLSASTSSEVEILDISPSPFRQCSRDPNEQGVQVSDEQSLDLSNGDNMDAMPSIEPPEPIVPDDTPSYEEKRRELESQKAMAEFEVQLAQAMIREMDAKIRLLELKEEAKELDLIEQRQGLATSLGALSNANINRW</sequence>
<reference evidence="2" key="1">
    <citation type="submission" date="2021-01" db="EMBL/GenBank/DDBJ databases">
        <authorList>
            <consortium name="Aspergillus puulaauensis MK2 genome sequencing consortium"/>
            <person name="Kazuki M."/>
            <person name="Futagami T."/>
        </authorList>
    </citation>
    <scope>NUCLEOTIDE SEQUENCE</scope>
    <source>
        <strain evidence="2">MK2</strain>
    </source>
</reference>
<gene>
    <name evidence="2" type="ORF">APUU_80503A</name>
</gene>
<proteinExistence type="predicted"/>
<dbReference type="Proteomes" id="UP000654913">
    <property type="component" value="Chromosome 8"/>
</dbReference>
<accession>A0A7R7XYR5</accession>
<feature type="compositionally biased region" description="Low complexity" evidence="1">
    <location>
        <begin position="502"/>
        <end position="515"/>
    </location>
</feature>
<dbReference type="KEGG" id="apuu:APUU_80503A"/>
<organism evidence="2 3">
    <name type="scientific">Aspergillus puulaauensis</name>
    <dbReference type="NCBI Taxonomy" id="1220207"/>
    <lineage>
        <taxon>Eukaryota</taxon>
        <taxon>Fungi</taxon>
        <taxon>Dikarya</taxon>
        <taxon>Ascomycota</taxon>
        <taxon>Pezizomycotina</taxon>
        <taxon>Eurotiomycetes</taxon>
        <taxon>Eurotiomycetidae</taxon>
        <taxon>Eurotiales</taxon>
        <taxon>Aspergillaceae</taxon>
        <taxon>Aspergillus</taxon>
    </lineage>
</organism>
<dbReference type="GeneID" id="64980197"/>
<feature type="region of interest" description="Disordered" evidence="1">
    <location>
        <begin position="498"/>
        <end position="524"/>
    </location>
</feature>
<feature type="compositionally biased region" description="Polar residues" evidence="1">
    <location>
        <begin position="615"/>
        <end position="631"/>
    </location>
</feature>
<name>A0A7R7XYR5_9EURO</name>
<evidence type="ECO:0000313" key="2">
    <source>
        <dbReference type="EMBL" id="BCS30200.1"/>
    </source>
</evidence>
<evidence type="ECO:0000256" key="1">
    <source>
        <dbReference type="SAM" id="MobiDB-lite"/>
    </source>
</evidence>
<evidence type="ECO:0000313" key="3">
    <source>
        <dbReference type="Proteomes" id="UP000654913"/>
    </source>
</evidence>
<protein>
    <submittedName>
        <fullName evidence="2">Uncharacterized protein</fullName>
    </submittedName>
</protein>
<dbReference type="OrthoDB" id="4494726at2759"/>
<reference evidence="2" key="2">
    <citation type="submission" date="2021-02" db="EMBL/GenBank/DDBJ databases">
        <title>Aspergillus puulaauensis MK2 genome sequence.</title>
        <authorList>
            <person name="Futagami T."/>
            <person name="Mori K."/>
            <person name="Kadooka C."/>
            <person name="Tanaka T."/>
        </authorList>
    </citation>
    <scope>NUCLEOTIDE SEQUENCE</scope>
    <source>
        <strain evidence="2">MK2</strain>
    </source>
</reference>
<feature type="region of interest" description="Disordered" evidence="1">
    <location>
        <begin position="1"/>
        <end position="20"/>
    </location>
</feature>
<dbReference type="AlphaFoldDB" id="A0A7R7XYR5"/>
<keyword evidence="3" id="KW-1185">Reference proteome</keyword>
<dbReference type="RefSeq" id="XP_041562386.1">
    <property type="nucleotide sequence ID" value="XM_041696792.1"/>
</dbReference>
<dbReference type="EMBL" id="AP024450">
    <property type="protein sequence ID" value="BCS30200.1"/>
    <property type="molecule type" value="Genomic_DNA"/>
</dbReference>